<name>A0ABV7SG69_9ACTN</name>
<keyword evidence="1" id="KW-0472">Membrane</keyword>
<dbReference type="Proteomes" id="UP001595701">
    <property type="component" value="Unassembled WGS sequence"/>
</dbReference>
<evidence type="ECO:0000313" key="3">
    <source>
        <dbReference type="Proteomes" id="UP001595701"/>
    </source>
</evidence>
<gene>
    <name evidence="2" type="ORF">ACFOZ0_22255</name>
</gene>
<feature type="transmembrane region" description="Helical" evidence="1">
    <location>
        <begin position="137"/>
        <end position="158"/>
    </location>
</feature>
<reference evidence="3" key="1">
    <citation type="journal article" date="2019" name="Int. J. Syst. Evol. Microbiol.">
        <title>The Global Catalogue of Microorganisms (GCM) 10K type strain sequencing project: providing services to taxonomists for standard genome sequencing and annotation.</title>
        <authorList>
            <consortium name="The Broad Institute Genomics Platform"/>
            <consortium name="The Broad Institute Genome Sequencing Center for Infectious Disease"/>
            <person name="Wu L."/>
            <person name="Ma J."/>
        </authorList>
    </citation>
    <scope>NUCLEOTIDE SEQUENCE [LARGE SCALE GENOMIC DNA]</scope>
    <source>
        <strain evidence="3">CGMCC 4.7035</strain>
    </source>
</reference>
<evidence type="ECO:0000313" key="2">
    <source>
        <dbReference type="EMBL" id="MFC3575957.1"/>
    </source>
</evidence>
<proteinExistence type="predicted"/>
<keyword evidence="1" id="KW-0812">Transmembrane</keyword>
<keyword evidence="3" id="KW-1185">Reference proteome</keyword>
<evidence type="ECO:0000256" key="1">
    <source>
        <dbReference type="SAM" id="Phobius"/>
    </source>
</evidence>
<comment type="caution">
    <text evidence="2">The sequence shown here is derived from an EMBL/GenBank/DDBJ whole genome shotgun (WGS) entry which is preliminary data.</text>
</comment>
<accession>A0ABV7SG69</accession>
<dbReference type="RefSeq" id="WP_310765751.1">
    <property type="nucleotide sequence ID" value="NZ_JBHRWR010000016.1"/>
</dbReference>
<organism evidence="2 3">
    <name type="scientific">Streptomyces yaanensis</name>
    <dbReference type="NCBI Taxonomy" id="1142239"/>
    <lineage>
        <taxon>Bacteria</taxon>
        <taxon>Bacillati</taxon>
        <taxon>Actinomycetota</taxon>
        <taxon>Actinomycetes</taxon>
        <taxon>Kitasatosporales</taxon>
        <taxon>Streptomycetaceae</taxon>
        <taxon>Streptomyces</taxon>
    </lineage>
</organism>
<keyword evidence="1" id="KW-1133">Transmembrane helix</keyword>
<feature type="transmembrane region" description="Helical" evidence="1">
    <location>
        <begin position="105"/>
        <end position="125"/>
    </location>
</feature>
<evidence type="ECO:0008006" key="4">
    <source>
        <dbReference type="Google" id="ProtNLM"/>
    </source>
</evidence>
<sequence>MGRPVLVVVGLLAVGAALTWYAGAHLAYATGLAGTPGHFRVESCYWRHFAGHRYPHCSGVFRSSDGAVVDPDATIDTHLPVGDTFAMQRTTSGGYEQMGIASSCGWLALSLLGLMVLLLGILVVSTKAGERRAPRPLRVLLGWLGAVMLLSALIGGVAGMTEAF</sequence>
<protein>
    <recommendedName>
        <fullName evidence="4">Integral membrane protein</fullName>
    </recommendedName>
</protein>
<dbReference type="EMBL" id="JBHRWR010000016">
    <property type="protein sequence ID" value="MFC3575957.1"/>
    <property type="molecule type" value="Genomic_DNA"/>
</dbReference>